<reference evidence="1" key="2">
    <citation type="submission" date="2024-06" db="UniProtKB">
        <authorList>
            <consortium name="EnsemblMetazoa"/>
        </authorList>
    </citation>
    <scope>IDENTIFICATION</scope>
</reference>
<name>A0AAN0IS85_AMPQE</name>
<evidence type="ECO:0000313" key="1">
    <source>
        <dbReference type="EnsemblMetazoa" id="XP_011408896.1"/>
    </source>
</evidence>
<dbReference type="AlphaFoldDB" id="A0AAN0IS85"/>
<dbReference type="KEGG" id="aqu:105315834"/>
<dbReference type="EnsemblMetazoa" id="XM_011410594.1">
    <property type="protein sequence ID" value="XP_011408896.1"/>
    <property type="gene ID" value="LOC105315834"/>
</dbReference>
<sequence>SNEVKGSANMEKEGCVRAMEFIENQGLEVGLFLSDRHIQISKWMREEMPETVHKYDVWHIARSFQKKVDKLGKQKDCESAQQWGRSMTNHLYWSVMSSEDDNSLPVKEKWLSLINHLHNKHKGHGTIFKKCQHGRVKKKKWLKHNTKVSEKLTDIISNKRLCNDIIMASNTNQTSLLEAYHSFINHFAPKHTAFSFCGMISRLRLAALHYNKNSAKDITRTKTGQDCYSISFPKYKKGQHTVRSIKQKSTYGYMEEVAFEVFEQTSRPPVACLTQPPPLASQFVRPNKKEAVENHLSRFKKLS</sequence>
<organism evidence="1 2">
    <name type="scientific">Amphimedon queenslandica</name>
    <name type="common">Sponge</name>
    <dbReference type="NCBI Taxonomy" id="400682"/>
    <lineage>
        <taxon>Eukaryota</taxon>
        <taxon>Metazoa</taxon>
        <taxon>Porifera</taxon>
        <taxon>Demospongiae</taxon>
        <taxon>Heteroscleromorpha</taxon>
        <taxon>Haplosclerida</taxon>
        <taxon>Niphatidae</taxon>
        <taxon>Amphimedon</taxon>
    </lineage>
</organism>
<reference evidence="2" key="1">
    <citation type="journal article" date="2010" name="Nature">
        <title>The Amphimedon queenslandica genome and the evolution of animal complexity.</title>
        <authorList>
            <person name="Srivastava M."/>
            <person name="Simakov O."/>
            <person name="Chapman J."/>
            <person name="Fahey B."/>
            <person name="Gauthier M.E."/>
            <person name="Mitros T."/>
            <person name="Richards G.S."/>
            <person name="Conaco C."/>
            <person name="Dacre M."/>
            <person name="Hellsten U."/>
            <person name="Larroux C."/>
            <person name="Putnam N.H."/>
            <person name="Stanke M."/>
            <person name="Adamska M."/>
            <person name="Darling A."/>
            <person name="Degnan S.M."/>
            <person name="Oakley T.H."/>
            <person name="Plachetzki D.C."/>
            <person name="Zhai Y."/>
            <person name="Adamski M."/>
            <person name="Calcino A."/>
            <person name="Cummins S.F."/>
            <person name="Goodstein D.M."/>
            <person name="Harris C."/>
            <person name="Jackson D.J."/>
            <person name="Leys S.P."/>
            <person name="Shu S."/>
            <person name="Woodcroft B.J."/>
            <person name="Vervoort M."/>
            <person name="Kosik K.S."/>
            <person name="Manning G."/>
            <person name="Degnan B.M."/>
            <person name="Rokhsar D.S."/>
        </authorList>
    </citation>
    <scope>NUCLEOTIDE SEQUENCE [LARGE SCALE GENOMIC DNA]</scope>
</reference>
<accession>A0AAN0IS85</accession>
<protein>
    <submittedName>
        <fullName evidence="1">Uncharacterized protein</fullName>
    </submittedName>
</protein>
<dbReference type="Proteomes" id="UP000007879">
    <property type="component" value="Unassembled WGS sequence"/>
</dbReference>
<keyword evidence="2" id="KW-1185">Reference proteome</keyword>
<evidence type="ECO:0000313" key="2">
    <source>
        <dbReference type="Proteomes" id="UP000007879"/>
    </source>
</evidence>
<dbReference type="PANTHER" id="PTHR31751:SF42">
    <property type="entry name" value="PROTEIN CBG10204"/>
    <property type="match status" value="1"/>
</dbReference>
<dbReference type="GeneID" id="105315834"/>
<dbReference type="RefSeq" id="XP_011408896.1">
    <property type="nucleotide sequence ID" value="XM_011410594.1"/>
</dbReference>
<proteinExistence type="predicted"/>
<dbReference type="PANTHER" id="PTHR31751">
    <property type="entry name" value="SI:CH211-108C17.2-RELATED-RELATED"/>
    <property type="match status" value="1"/>
</dbReference>